<name>A0A2W2B670_9BACT</name>
<keyword evidence="3" id="KW-1185">Reference proteome</keyword>
<dbReference type="PROSITE" id="PS51257">
    <property type="entry name" value="PROKAR_LIPOPROTEIN"/>
    <property type="match status" value="1"/>
</dbReference>
<proteinExistence type="predicted"/>
<organism evidence="2 3">
    <name type="scientific">Taibaiella soli</name>
    <dbReference type="NCBI Taxonomy" id="1649169"/>
    <lineage>
        <taxon>Bacteria</taxon>
        <taxon>Pseudomonadati</taxon>
        <taxon>Bacteroidota</taxon>
        <taxon>Chitinophagia</taxon>
        <taxon>Chitinophagales</taxon>
        <taxon>Chitinophagaceae</taxon>
        <taxon>Taibaiella</taxon>
    </lineage>
</organism>
<evidence type="ECO:0000313" key="3">
    <source>
        <dbReference type="Proteomes" id="UP000248745"/>
    </source>
</evidence>
<feature type="signal peptide" evidence="1">
    <location>
        <begin position="1"/>
        <end position="22"/>
    </location>
</feature>
<reference evidence="2 3" key="1">
    <citation type="submission" date="2018-06" db="EMBL/GenBank/DDBJ databases">
        <title>Mucibacter soli gen. nov., sp. nov., a new member of the family Chitinophagaceae producing mucin.</title>
        <authorList>
            <person name="Kim M.-K."/>
            <person name="Park S."/>
            <person name="Kim T.-S."/>
            <person name="Joung Y."/>
            <person name="Han J.-H."/>
            <person name="Kim S.B."/>
        </authorList>
    </citation>
    <scope>NUCLEOTIDE SEQUENCE [LARGE SCALE GENOMIC DNA]</scope>
    <source>
        <strain evidence="2 3">R1-15</strain>
    </source>
</reference>
<sequence>MNRKVLKSIVAASCLAVVGLVACEKNNDSSTKDVWEVHNYCVPLRPDVYCAQNDTLQETYPHDKYKQGQTIIVSQDANIIYYKYFITLVGQQ</sequence>
<protein>
    <submittedName>
        <fullName evidence="2">Uncharacterized protein</fullName>
    </submittedName>
</protein>
<dbReference type="RefSeq" id="WP_111000354.1">
    <property type="nucleotide sequence ID" value="NZ_QKTW01000024.1"/>
</dbReference>
<feature type="chain" id="PRO_5015968702" evidence="1">
    <location>
        <begin position="23"/>
        <end position="92"/>
    </location>
</feature>
<dbReference type="AlphaFoldDB" id="A0A2W2B670"/>
<accession>A0A2W2B670</accession>
<evidence type="ECO:0000256" key="1">
    <source>
        <dbReference type="SAM" id="SignalP"/>
    </source>
</evidence>
<gene>
    <name evidence="2" type="ORF">DN068_18085</name>
</gene>
<evidence type="ECO:0000313" key="2">
    <source>
        <dbReference type="EMBL" id="PZF71477.1"/>
    </source>
</evidence>
<keyword evidence="1" id="KW-0732">Signal</keyword>
<dbReference type="EMBL" id="QKTW01000024">
    <property type="protein sequence ID" value="PZF71477.1"/>
    <property type="molecule type" value="Genomic_DNA"/>
</dbReference>
<dbReference type="Proteomes" id="UP000248745">
    <property type="component" value="Unassembled WGS sequence"/>
</dbReference>
<comment type="caution">
    <text evidence="2">The sequence shown here is derived from an EMBL/GenBank/DDBJ whole genome shotgun (WGS) entry which is preliminary data.</text>
</comment>